<dbReference type="InterPro" id="IPR006343">
    <property type="entry name" value="DnaB/C_C"/>
</dbReference>
<name>A0A544TWL6_9BACI</name>
<dbReference type="InterPro" id="IPR034829">
    <property type="entry name" value="DnaD-like_sf"/>
</dbReference>
<organism evidence="4 5">
    <name type="scientific">Psychrobacillus vulpis</name>
    <dbReference type="NCBI Taxonomy" id="2325572"/>
    <lineage>
        <taxon>Bacteria</taxon>
        <taxon>Bacillati</taxon>
        <taxon>Bacillota</taxon>
        <taxon>Bacilli</taxon>
        <taxon>Bacillales</taxon>
        <taxon>Bacillaceae</taxon>
        <taxon>Psychrobacillus</taxon>
    </lineage>
</organism>
<evidence type="ECO:0000256" key="1">
    <source>
        <dbReference type="ARBA" id="ARBA00093462"/>
    </source>
</evidence>
<comment type="similarity">
    <text evidence="1">Belongs to the DnaB/DnaD family.</text>
</comment>
<dbReference type="PANTHER" id="PTHR37293">
    <property type="entry name" value="PHAGE REPLICATION PROTEIN-RELATED"/>
    <property type="match status" value="1"/>
</dbReference>
<dbReference type="NCBIfam" id="TIGR01446">
    <property type="entry name" value="DnaD_dom"/>
    <property type="match status" value="1"/>
</dbReference>
<dbReference type="PANTHER" id="PTHR37293:SF5">
    <property type="entry name" value="DNA REPLICATION PROTEIN"/>
    <property type="match status" value="1"/>
</dbReference>
<evidence type="ECO:0000259" key="3">
    <source>
        <dbReference type="Pfam" id="PF07261"/>
    </source>
</evidence>
<evidence type="ECO:0000313" key="5">
    <source>
        <dbReference type="Proteomes" id="UP000316626"/>
    </source>
</evidence>
<evidence type="ECO:0000313" key="4">
    <source>
        <dbReference type="EMBL" id="TQR21821.1"/>
    </source>
</evidence>
<reference evidence="4 5" key="1">
    <citation type="submission" date="2019-06" db="EMBL/GenBank/DDBJ databases">
        <title>Psychrobacillus vulpis sp. nov., a new species isolated from feces of a red fox that inhabits in The Tablas de Daimiel Natural Park, Albacete, Spain.</title>
        <authorList>
            <person name="Rodriguez M."/>
            <person name="Reina J.C."/>
            <person name="Bejar V."/>
            <person name="Llamas I."/>
        </authorList>
    </citation>
    <scope>NUCLEOTIDE SEQUENCE [LARGE SCALE GENOMIC DNA]</scope>
    <source>
        <strain evidence="4 5">Z8</strain>
    </source>
</reference>
<dbReference type="Gene3D" id="1.10.10.630">
    <property type="entry name" value="DnaD domain-like"/>
    <property type="match status" value="1"/>
</dbReference>
<gene>
    <name evidence="4" type="ORF">FG384_02430</name>
</gene>
<dbReference type="SUPFAM" id="SSF158499">
    <property type="entry name" value="DnaD domain-like"/>
    <property type="match status" value="1"/>
</dbReference>
<dbReference type="EMBL" id="VDGI01000001">
    <property type="protein sequence ID" value="TQR21821.1"/>
    <property type="molecule type" value="Genomic_DNA"/>
</dbReference>
<sequence>MAGWISLHRKIMDNPIYSNAFMLKLWIHCLMKASHKEHEQLVGNQMVKLEPGQFVTGRNALAEEFNKGAKKDEVISAITLWRWLKNFEEWQMLNIKTTTKYSVVTVINWSEHQQHEQQVNNKRTADEQQVNTNNNVNNVNKKEIININSPELAKIIQFYQSNIGPLIPNIGEAIVKDVDTFGEELVLEALTRATLANKRNYGYVNGILRKWRDTNIKSVDDVKAADTEFQRNRTPKLQIVPPPEKKKEKPEYNYGF</sequence>
<evidence type="ECO:0000256" key="2">
    <source>
        <dbReference type="SAM" id="MobiDB-lite"/>
    </source>
</evidence>
<dbReference type="Proteomes" id="UP000316626">
    <property type="component" value="Unassembled WGS sequence"/>
</dbReference>
<comment type="caution">
    <text evidence="4">The sequence shown here is derived from an EMBL/GenBank/DDBJ whole genome shotgun (WGS) entry which is preliminary data.</text>
</comment>
<feature type="compositionally biased region" description="Basic and acidic residues" evidence="2">
    <location>
        <begin position="243"/>
        <end position="256"/>
    </location>
</feature>
<dbReference type="OrthoDB" id="1821976at2"/>
<accession>A0A544TWL6</accession>
<dbReference type="AlphaFoldDB" id="A0A544TWL6"/>
<protein>
    <submittedName>
        <fullName evidence="4">DnaD domain protein</fullName>
    </submittedName>
</protein>
<feature type="region of interest" description="Disordered" evidence="2">
    <location>
        <begin position="230"/>
        <end position="256"/>
    </location>
</feature>
<dbReference type="InterPro" id="IPR053162">
    <property type="entry name" value="DnaD"/>
</dbReference>
<dbReference type="Pfam" id="PF07261">
    <property type="entry name" value="DnaB_2"/>
    <property type="match status" value="1"/>
</dbReference>
<dbReference type="RefSeq" id="WP_142640947.1">
    <property type="nucleotide sequence ID" value="NZ_VDGI01000001.1"/>
</dbReference>
<keyword evidence="5" id="KW-1185">Reference proteome</keyword>
<proteinExistence type="inferred from homology"/>
<feature type="domain" description="DnaB/C C-terminal" evidence="3">
    <location>
        <begin position="156"/>
        <end position="225"/>
    </location>
</feature>